<gene>
    <name evidence="12" type="ORF">PEVE_00017832</name>
</gene>
<feature type="chain" id="PRO_5046178754" description="Potassium channel domain-containing protein" evidence="10">
    <location>
        <begin position="19"/>
        <end position="180"/>
    </location>
</feature>
<evidence type="ECO:0000313" key="13">
    <source>
        <dbReference type="Proteomes" id="UP001159427"/>
    </source>
</evidence>
<keyword evidence="2" id="KW-0813">Transport</keyword>
<evidence type="ECO:0000256" key="9">
    <source>
        <dbReference type="SAM" id="Phobius"/>
    </source>
</evidence>
<keyword evidence="13" id="KW-1185">Reference proteome</keyword>
<dbReference type="Gene3D" id="1.10.287.70">
    <property type="match status" value="1"/>
</dbReference>
<protein>
    <recommendedName>
        <fullName evidence="11">Potassium channel domain-containing protein</fullName>
    </recommendedName>
</protein>
<keyword evidence="10" id="KW-0732">Signal</keyword>
<feature type="domain" description="Potassium channel" evidence="11">
    <location>
        <begin position="5"/>
        <end position="82"/>
    </location>
</feature>
<keyword evidence="5" id="KW-0406">Ion transport</keyword>
<accession>A0ABN8SBS6</accession>
<sequence>MTTIVVTVLCLLPLMALLVHVRHKEWSYIECFYFTFTTLSTIGFGDYLPQFKNNADYSLVLLAFVGLAFVSSIFCSMNNVLEQYGVSARVVRSLREKKKSSAEKSSNNNKQLPCNGNEIMAEACSDGKKGDLNNSLLKTGDSTKKDDVPISGSERNSFAEEKTMRSKKRESSISLGIFTC</sequence>
<feature type="transmembrane region" description="Helical" evidence="9">
    <location>
        <begin position="26"/>
        <end position="45"/>
    </location>
</feature>
<keyword evidence="6 9" id="KW-0472">Membrane</keyword>
<reference evidence="12 13" key="1">
    <citation type="submission" date="2022-05" db="EMBL/GenBank/DDBJ databases">
        <authorList>
            <consortium name="Genoscope - CEA"/>
            <person name="William W."/>
        </authorList>
    </citation>
    <scope>NUCLEOTIDE SEQUENCE [LARGE SCALE GENOMIC DNA]</scope>
</reference>
<keyword evidence="7" id="KW-0407">Ion channel</keyword>
<evidence type="ECO:0000256" key="1">
    <source>
        <dbReference type="ARBA" id="ARBA00004141"/>
    </source>
</evidence>
<dbReference type="InterPro" id="IPR013099">
    <property type="entry name" value="K_chnl_dom"/>
</dbReference>
<comment type="caution">
    <text evidence="12">The sequence shown here is derived from an EMBL/GenBank/DDBJ whole genome shotgun (WGS) entry which is preliminary data.</text>
</comment>
<feature type="signal peptide" evidence="10">
    <location>
        <begin position="1"/>
        <end position="18"/>
    </location>
</feature>
<feature type="transmembrane region" description="Helical" evidence="9">
    <location>
        <begin position="57"/>
        <end position="74"/>
    </location>
</feature>
<proteinExistence type="predicted"/>
<dbReference type="SUPFAM" id="SSF81324">
    <property type="entry name" value="Voltage-gated potassium channels"/>
    <property type="match status" value="1"/>
</dbReference>
<evidence type="ECO:0000256" key="3">
    <source>
        <dbReference type="ARBA" id="ARBA00022692"/>
    </source>
</evidence>
<evidence type="ECO:0000256" key="2">
    <source>
        <dbReference type="ARBA" id="ARBA00022448"/>
    </source>
</evidence>
<dbReference type="InterPro" id="IPR003280">
    <property type="entry name" value="2pore_dom_K_chnl"/>
</dbReference>
<dbReference type="PANTHER" id="PTHR11003:SF345">
    <property type="entry name" value="TWIK FAMILY OF POTASSIUM CHANNELS PROTEIN 18"/>
    <property type="match status" value="1"/>
</dbReference>
<dbReference type="EMBL" id="CALNXI010002437">
    <property type="protein sequence ID" value="CAH3187665.1"/>
    <property type="molecule type" value="Genomic_DNA"/>
</dbReference>
<keyword evidence="3 9" id="KW-0812">Transmembrane</keyword>
<evidence type="ECO:0000256" key="6">
    <source>
        <dbReference type="ARBA" id="ARBA00023136"/>
    </source>
</evidence>
<comment type="subcellular location">
    <subcellularLocation>
        <location evidence="1">Membrane</location>
        <topology evidence="1">Multi-pass membrane protein</topology>
    </subcellularLocation>
</comment>
<evidence type="ECO:0000256" key="4">
    <source>
        <dbReference type="ARBA" id="ARBA00022989"/>
    </source>
</evidence>
<dbReference type="Pfam" id="PF07885">
    <property type="entry name" value="Ion_trans_2"/>
    <property type="match status" value="1"/>
</dbReference>
<dbReference type="Proteomes" id="UP001159427">
    <property type="component" value="Unassembled WGS sequence"/>
</dbReference>
<evidence type="ECO:0000256" key="7">
    <source>
        <dbReference type="ARBA" id="ARBA00023303"/>
    </source>
</evidence>
<organism evidence="12 13">
    <name type="scientific">Porites evermanni</name>
    <dbReference type="NCBI Taxonomy" id="104178"/>
    <lineage>
        <taxon>Eukaryota</taxon>
        <taxon>Metazoa</taxon>
        <taxon>Cnidaria</taxon>
        <taxon>Anthozoa</taxon>
        <taxon>Hexacorallia</taxon>
        <taxon>Scleractinia</taxon>
        <taxon>Fungiina</taxon>
        <taxon>Poritidae</taxon>
        <taxon>Porites</taxon>
    </lineage>
</organism>
<dbReference type="PANTHER" id="PTHR11003">
    <property type="entry name" value="POTASSIUM CHANNEL, SUBFAMILY K"/>
    <property type="match status" value="1"/>
</dbReference>
<evidence type="ECO:0000256" key="8">
    <source>
        <dbReference type="SAM" id="MobiDB-lite"/>
    </source>
</evidence>
<feature type="region of interest" description="Disordered" evidence="8">
    <location>
        <begin position="135"/>
        <end position="173"/>
    </location>
</feature>
<evidence type="ECO:0000256" key="5">
    <source>
        <dbReference type="ARBA" id="ARBA00023065"/>
    </source>
</evidence>
<evidence type="ECO:0000256" key="10">
    <source>
        <dbReference type="SAM" id="SignalP"/>
    </source>
</evidence>
<keyword evidence="4 9" id="KW-1133">Transmembrane helix</keyword>
<name>A0ABN8SBS6_9CNID</name>
<evidence type="ECO:0000259" key="11">
    <source>
        <dbReference type="Pfam" id="PF07885"/>
    </source>
</evidence>
<evidence type="ECO:0000313" key="12">
    <source>
        <dbReference type="EMBL" id="CAH3187665.1"/>
    </source>
</evidence>